<evidence type="ECO:0000313" key="4">
    <source>
        <dbReference type="Proteomes" id="UP001138997"/>
    </source>
</evidence>
<evidence type="ECO:0000259" key="2">
    <source>
        <dbReference type="PROSITE" id="PS50125"/>
    </source>
</evidence>
<comment type="caution">
    <text evidence="3">The sequence shown here is derived from an EMBL/GenBank/DDBJ whole genome shotgun (WGS) entry which is preliminary data.</text>
</comment>
<proteinExistence type="inferred from homology"/>
<dbReference type="CDD" id="cd07302">
    <property type="entry name" value="CHD"/>
    <property type="match status" value="1"/>
</dbReference>
<dbReference type="RefSeq" id="WP_231444985.1">
    <property type="nucleotide sequence ID" value="NZ_JAJOMB010000012.1"/>
</dbReference>
<feature type="domain" description="Guanylate cyclase" evidence="2">
    <location>
        <begin position="158"/>
        <end position="267"/>
    </location>
</feature>
<dbReference type="InterPro" id="IPR001054">
    <property type="entry name" value="A/G_cyclase"/>
</dbReference>
<name>A0A9X1NGT3_9ACTN</name>
<gene>
    <name evidence="3" type="ORF">LR394_22165</name>
</gene>
<dbReference type="SUPFAM" id="SSF55073">
    <property type="entry name" value="Nucleotide cyclase"/>
    <property type="match status" value="1"/>
</dbReference>
<dbReference type="InterPro" id="IPR029787">
    <property type="entry name" value="Nucleotide_cyclase"/>
</dbReference>
<organism evidence="3 4">
    <name type="scientific">Kineosporia babensis</name>
    <dbReference type="NCBI Taxonomy" id="499548"/>
    <lineage>
        <taxon>Bacteria</taxon>
        <taxon>Bacillati</taxon>
        <taxon>Actinomycetota</taxon>
        <taxon>Actinomycetes</taxon>
        <taxon>Kineosporiales</taxon>
        <taxon>Kineosporiaceae</taxon>
        <taxon>Kineosporia</taxon>
    </lineage>
</organism>
<sequence>MIGREEFTTHLRGGPWTLRRREVAKRVGVSLLSARKIWRALGFPGVDDDEVAFNETDTKALGIAVGMVRHDLIDEETAIACARALGQNTDRLVSWQIDALLEYLAARSPSGQPEDPLKLIEQLTPELEELLLYSFRRQLAASISRIDASSGRPADAVTVCFADLVAYTRLSRRLPRRELSRLVQRFEGLASDVVTAGGGRVIKTVGDEVLFIATDATKAALIALSISARMADDDLVPDVRVGMVHGPVLRSLGDVYGTTVNLASRLTSLAEPGTVVTDPGTAKTLEDHPGIELVAQRPRLVRGFGQVQPLLVAPMGISEQLIKVD</sequence>
<dbReference type="GO" id="GO:0004016">
    <property type="term" value="F:adenylate cyclase activity"/>
    <property type="evidence" value="ECO:0007669"/>
    <property type="project" value="UniProtKB-ARBA"/>
</dbReference>
<dbReference type="Proteomes" id="UP001138997">
    <property type="component" value="Unassembled WGS sequence"/>
</dbReference>
<evidence type="ECO:0000256" key="1">
    <source>
        <dbReference type="ARBA" id="ARBA00005381"/>
    </source>
</evidence>
<comment type="similarity">
    <text evidence="1">Belongs to the adenylyl cyclase class-3 family.</text>
</comment>
<protein>
    <submittedName>
        <fullName evidence="3">Adenylate/guanylate cyclase domain-containing protein</fullName>
    </submittedName>
</protein>
<dbReference type="InterPro" id="IPR050697">
    <property type="entry name" value="Adenylyl/Guanylyl_Cyclase_3/4"/>
</dbReference>
<accession>A0A9X1NGT3</accession>
<dbReference type="AlphaFoldDB" id="A0A9X1NGT3"/>
<dbReference type="GO" id="GO:0035556">
    <property type="term" value="P:intracellular signal transduction"/>
    <property type="evidence" value="ECO:0007669"/>
    <property type="project" value="InterPro"/>
</dbReference>
<dbReference type="PANTHER" id="PTHR43081">
    <property type="entry name" value="ADENYLATE CYCLASE, TERMINAL-DIFFERENTIATION SPECIFIC-RELATED"/>
    <property type="match status" value="1"/>
</dbReference>
<evidence type="ECO:0000313" key="3">
    <source>
        <dbReference type="EMBL" id="MCD5313619.1"/>
    </source>
</evidence>
<dbReference type="PROSITE" id="PS50125">
    <property type="entry name" value="GUANYLATE_CYCLASE_2"/>
    <property type="match status" value="1"/>
</dbReference>
<reference evidence="3" key="1">
    <citation type="submission" date="2021-11" db="EMBL/GenBank/DDBJ databases">
        <title>Streptomyces corallinus and Kineosporia corallina sp. nov., two new coral-derived marine actinobacteria.</title>
        <authorList>
            <person name="Buangrab K."/>
            <person name="Sutthacheep M."/>
            <person name="Yeemin T."/>
            <person name="Harunari E."/>
            <person name="Igarashi Y."/>
            <person name="Sripreechasak P."/>
            <person name="Kanchanasin P."/>
            <person name="Tanasupawat S."/>
            <person name="Phongsopitanun W."/>
        </authorList>
    </citation>
    <scope>NUCLEOTIDE SEQUENCE</scope>
    <source>
        <strain evidence="3">JCM 31032</strain>
    </source>
</reference>
<dbReference type="GO" id="GO:0009190">
    <property type="term" value="P:cyclic nucleotide biosynthetic process"/>
    <property type="evidence" value="ECO:0007669"/>
    <property type="project" value="InterPro"/>
</dbReference>
<dbReference type="Gene3D" id="3.30.70.1230">
    <property type="entry name" value="Nucleotide cyclase"/>
    <property type="match status" value="1"/>
</dbReference>
<dbReference type="SMART" id="SM00044">
    <property type="entry name" value="CYCc"/>
    <property type="match status" value="1"/>
</dbReference>
<dbReference type="PANTHER" id="PTHR43081:SF1">
    <property type="entry name" value="ADENYLATE CYCLASE, TERMINAL-DIFFERENTIATION SPECIFIC"/>
    <property type="match status" value="1"/>
</dbReference>
<dbReference type="Pfam" id="PF00211">
    <property type="entry name" value="Guanylate_cyc"/>
    <property type="match status" value="1"/>
</dbReference>
<keyword evidence="4" id="KW-1185">Reference proteome</keyword>
<dbReference type="EMBL" id="JAJOMB010000012">
    <property type="protein sequence ID" value="MCD5313619.1"/>
    <property type="molecule type" value="Genomic_DNA"/>
</dbReference>